<accession>A0AAV7QZE3</accession>
<evidence type="ECO:0000313" key="2">
    <source>
        <dbReference type="EMBL" id="KAJ1144797.1"/>
    </source>
</evidence>
<reference evidence="2" key="1">
    <citation type="journal article" date="2022" name="bioRxiv">
        <title>Sequencing and chromosome-scale assembly of the giantPleurodeles waltlgenome.</title>
        <authorList>
            <person name="Brown T."/>
            <person name="Elewa A."/>
            <person name="Iarovenko S."/>
            <person name="Subramanian E."/>
            <person name="Araus A.J."/>
            <person name="Petzold A."/>
            <person name="Susuki M."/>
            <person name="Suzuki K.-i.T."/>
            <person name="Hayashi T."/>
            <person name="Toyoda A."/>
            <person name="Oliveira C."/>
            <person name="Osipova E."/>
            <person name="Leigh N.D."/>
            <person name="Simon A."/>
            <person name="Yun M.H."/>
        </authorList>
    </citation>
    <scope>NUCLEOTIDE SEQUENCE</scope>
    <source>
        <strain evidence="2">20211129_DDA</strain>
        <tissue evidence="2">Liver</tissue>
    </source>
</reference>
<organism evidence="2 3">
    <name type="scientific">Pleurodeles waltl</name>
    <name type="common">Iberian ribbed newt</name>
    <dbReference type="NCBI Taxonomy" id="8319"/>
    <lineage>
        <taxon>Eukaryota</taxon>
        <taxon>Metazoa</taxon>
        <taxon>Chordata</taxon>
        <taxon>Craniata</taxon>
        <taxon>Vertebrata</taxon>
        <taxon>Euteleostomi</taxon>
        <taxon>Amphibia</taxon>
        <taxon>Batrachia</taxon>
        <taxon>Caudata</taxon>
        <taxon>Salamandroidea</taxon>
        <taxon>Salamandridae</taxon>
        <taxon>Pleurodelinae</taxon>
        <taxon>Pleurodeles</taxon>
    </lineage>
</organism>
<name>A0AAV7QZE3_PLEWA</name>
<feature type="region of interest" description="Disordered" evidence="1">
    <location>
        <begin position="23"/>
        <end position="45"/>
    </location>
</feature>
<protein>
    <submittedName>
        <fullName evidence="2">Uncharacterized protein</fullName>
    </submittedName>
</protein>
<dbReference type="Proteomes" id="UP001066276">
    <property type="component" value="Chromosome 6"/>
</dbReference>
<proteinExistence type="predicted"/>
<evidence type="ECO:0000313" key="3">
    <source>
        <dbReference type="Proteomes" id="UP001066276"/>
    </source>
</evidence>
<dbReference type="EMBL" id="JANPWB010000010">
    <property type="protein sequence ID" value="KAJ1144797.1"/>
    <property type="molecule type" value="Genomic_DNA"/>
</dbReference>
<comment type="caution">
    <text evidence="2">The sequence shown here is derived from an EMBL/GenBank/DDBJ whole genome shotgun (WGS) entry which is preliminary data.</text>
</comment>
<sequence>MRQKGALRLGYFYSAFRTRVRDGKGARAVGLGSQTQGPDKSPRWKNTSGILTTQVALLLEAFTDAAVIFNKWAQALSISLAVKFLSSLAVKVLSSERTD</sequence>
<keyword evidence="3" id="KW-1185">Reference proteome</keyword>
<feature type="compositionally biased region" description="Polar residues" evidence="1">
    <location>
        <begin position="32"/>
        <end position="45"/>
    </location>
</feature>
<evidence type="ECO:0000256" key="1">
    <source>
        <dbReference type="SAM" id="MobiDB-lite"/>
    </source>
</evidence>
<dbReference type="AlphaFoldDB" id="A0AAV7QZE3"/>
<gene>
    <name evidence="2" type="ORF">NDU88_011092</name>
</gene>